<name>A0A401NIH0_SCYTO</name>
<keyword evidence="2" id="KW-0812">Transmembrane</keyword>
<feature type="transmembrane region" description="Helical" evidence="2">
    <location>
        <begin position="27"/>
        <end position="53"/>
    </location>
</feature>
<evidence type="ECO:0000256" key="1">
    <source>
        <dbReference type="SAM" id="MobiDB-lite"/>
    </source>
</evidence>
<dbReference type="OMA" id="QDRSVYS"/>
<gene>
    <name evidence="3" type="ORF">scyTo_0014206</name>
</gene>
<evidence type="ECO:0000256" key="2">
    <source>
        <dbReference type="SAM" id="Phobius"/>
    </source>
</evidence>
<dbReference type="EMBL" id="BFAA01007543">
    <property type="protein sequence ID" value="GCB60668.1"/>
    <property type="molecule type" value="Genomic_DNA"/>
</dbReference>
<accession>A0A401NIH0</accession>
<feature type="region of interest" description="Disordered" evidence="1">
    <location>
        <begin position="64"/>
        <end position="109"/>
    </location>
</feature>
<comment type="caution">
    <text evidence="3">The sequence shown here is derived from an EMBL/GenBank/DDBJ whole genome shotgun (WGS) entry which is preliminary data.</text>
</comment>
<evidence type="ECO:0000313" key="4">
    <source>
        <dbReference type="Proteomes" id="UP000288216"/>
    </source>
</evidence>
<evidence type="ECO:0000313" key="3">
    <source>
        <dbReference type="EMBL" id="GCB60668.1"/>
    </source>
</evidence>
<organism evidence="3 4">
    <name type="scientific">Scyliorhinus torazame</name>
    <name type="common">Cloudy catshark</name>
    <name type="synonym">Catulus torazame</name>
    <dbReference type="NCBI Taxonomy" id="75743"/>
    <lineage>
        <taxon>Eukaryota</taxon>
        <taxon>Metazoa</taxon>
        <taxon>Chordata</taxon>
        <taxon>Craniata</taxon>
        <taxon>Vertebrata</taxon>
        <taxon>Chondrichthyes</taxon>
        <taxon>Elasmobranchii</taxon>
        <taxon>Galeomorphii</taxon>
        <taxon>Galeoidea</taxon>
        <taxon>Carcharhiniformes</taxon>
        <taxon>Scyliorhinidae</taxon>
        <taxon>Scyliorhinus</taxon>
    </lineage>
</organism>
<dbReference type="AlphaFoldDB" id="A0A401NIH0"/>
<keyword evidence="4" id="KW-1185">Reference proteome</keyword>
<feature type="compositionally biased region" description="Polar residues" evidence="1">
    <location>
        <begin position="64"/>
        <end position="90"/>
    </location>
</feature>
<dbReference type="OrthoDB" id="9950114at2759"/>
<keyword evidence="2" id="KW-1133">Transmembrane helix</keyword>
<feature type="compositionally biased region" description="Basic and acidic residues" evidence="1">
    <location>
        <begin position="92"/>
        <end position="105"/>
    </location>
</feature>
<protein>
    <submittedName>
        <fullName evidence="3">Uncharacterized protein</fullName>
    </submittedName>
</protein>
<dbReference type="Proteomes" id="UP000288216">
    <property type="component" value="Unassembled WGS sequence"/>
</dbReference>
<proteinExistence type="predicted"/>
<reference evidence="3 4" key="1">
    <citation type="journal article" date="2018" name="Nat. Ecol. Evol.">
        <title>Shark genomes provide insights into elasmobranch evolution and the origin of vertebrates.</title>
        <authorList>
            <person name="Hara Y"/>
            <person name="Yamaguchi K"/>
            <person name="Onimaru K"/>
            <person name="Kadota M"/>
            <person name="Koyanagi M"/>
            <person name="Keeley SD"/>
            <person name="Tatsumi K"/>
            <person name="Tanaka K"/>
            <person name="Motone F"/>
            <person name="Kageyama Y"/>
            <person name="Nozu R"/>
            <person name="Adachi N"/>
            <person name="Nishimura O"/>
            <person name="Nakagawa R"/>
            <person name="Tanegashima C"/>
            <person name="Kiyatake I"/>
            <person name="Matsumoto R"/>
            <person name="Murakumo K"/>
            <person name="Nishida K"/>
            <person name="Terakita A"/>
            <person name="Kuratani S"/>
            <person name="Sato K"/>
            <person name="Hyodo S Kuraku.S."/>
        </authorList>
    </citation>
    <scope>NUCLEOTIDE SEQUENCE [LARGE SCALE GENOMIC DNA]</scope>
</reference>
<sequence>MTPDVGSETPATLTLHVLDSPTEIPKLSVGAIIGMAIAAFILGLIIGISAWLIKRRACRLKDSSQGQYASNSNANRIAVSKSENSATTYENIPRKEKEQSTKPLDENSTYMGLDLQDRSVYSELRGMNLIDASQGTVGL</sequence>
<keyword evidence="2" id="KW-0472">Membrane</keyword>